<gene>
    <name evidence="3" type="ORF">BCD95_001618</name>
    <name evidence="2" type="ORF">DFH45_003193</name>
    <name evidence="1" type="ORF">LF65_04432</name>
</gene>
<organism evidence="1 4">
    <name type="scientific">Clostridium beijerinckii</name>
    <name type="common">Clostridium MP</name>
    <dbReference type="NCBI Taxonomy" id="1520"/>
    <lineage>
        <taxon>Bacteria</taxon>
        <taxon>Bacillati</taxon>
        <taxon>Bacillota</taxon>
        <taxon>Clostridia</taxon>
        <taxon>Eubacteriales</taxon>
        <taxon>Clostridiaceae</taxon>
        <taxon>Clostridium</taxon>
    </lineage>
</organism>
<proteinExistence type="predicted"/>
<dbReference type="EMBL" id="CP010086">
    <property type="protein sequence ID" value="AJH00972.1"/>
    <property type="molecule type" value="Genomic_DNA"/>
</dbReference>
<dbReference type="Proteomes" id="UP000821656">
    <property type="component" value="Unassembled WGS sequence"/>
</dbReference>
<dbReference type="AlphaFoldDB" id="A0A0B5QRU8"/>
<reference evidence="3" key="3">
    <citation type="submission" date="2020-06" db="EMBL/GenBank/DDBJ databases">
        <title>Genomic insights into acetone-butanol-ethanol (ABE) fermentation by sequencing solventogenic clostridia strains.</title>
        <authorList>
            <person name="Brown S."/>
        </authorList>
    </citation>
    <scope>NUCLEOTIDE SEQUENCE</scope>
    <source>
        <strain evidence="3">DJ123</strain>
        <strain evidence="2">DJ126</strain>
    </source>
</reference>
<reference evidence="1" key="2">
    <citation type="submission" date="2016-02" db="EMBL/GenBank/DDBJ databases">
        <title>Genome sequence of Clostridium beijerinckii strain 59B.</title>
        <authorList>
            <person name="Little G.T."/>
            <person name="Minton N.P."/>
        </authorList>
    </citation>
    <scope>NUCLEOTIDE SEQUENCE</scope>
    <source>
        <strain evidence="1">NCIMB 14988</strain>
    </source>
</reference>
<reference evidence="4" key="1">
    <citation type="submission" date="2014-12" db="EMBL/GenBank/DDBJ databases">
        <title>Genome sequence of Clostridium beijerinckii strain 59B.</title>
        <authorList>
            <person name="Little G.T."/>
            <person name="Minton N.P."/>
        </authorList>
    </citation>
    <scope>NUCLEOTIDE SEQUENCE [LARGE SCALE GENOMIC DNA]</scope>
    <source>
        <strain evidence="4">59B</strain>
    </source>
</reference>
<dbReference type="KEGG" id="cbei:LF65_04432"/>
<evidence type="ECO:0000313" key="4">
    <source>
        <dbReference type="Proteomes" id="UP000031866"/>
    </source>
</evidence>
<protein>
    <submittedName>
        <fullName evidence="1">Uncharacterized protein</fullName>
    </submittedName>
</protein>
<dbReference type="Proteomes" id="UP000822184">
    <property type="component" value="Unassembled WGS sequence"/>
</dbReference>
<dbReference type="EMBL" id="JABTDW010000001">
    <property type="protein sequence ID" value="NSB13359.1"/>
    <property type="molecule type" value="Genomic_DNA"/>
</dbReference>
<dbReference type="Proteomes" id="UP000031866">
    <property type="component" value="Chromosome"/>
</dbReference>
<dbReference type="EMBL" id="JABSXK010000001">
    <property type="protein sequence ID" value="NRV10230.1"/>
    <property type="molecule type" value="Genomic_DNA"/>
</dbReference>
<sequence length="96" mass="10961">MILEIKIVFKSGYIGYFTPLTDEEPTEENILKLRELIRNAKQQGMRGSFELKELKTGCITVIDIQEVAAFGTKLIEKTGMNNEQGSIRIRKKKKKA</sequence>
<accession>A0A0B5QRU8</accession>
<evidence type="ECO:0000313" key="1">
    <source>
        <dbReference type="EMBL" id="AJH00972.1"/>
    </source>
</evidence>
<evidence type="ECO:0000313" key="2">
    <source>
        <dbReference type="EMBL" id="NRV10230.1"/>
    </source>
</evidence>
<name>A0A0B5QRU8_CLOBE</name>
<dbReference type="OrthoDB" id="1940714at2"/>
<dbReference type="RefSeq" id="WP_041899005.1">
    <property type="nucleotide sequence ID" value="NZ_BKAK01000091.1"/>
</dbReference>
<evidence type="ECO:0000313" key="3">
    <source>
        <dbReference type="EMBL" id="NSB13359.1"/>
    </source>
</evidence>
<dbReference type="STRING" id="1520.LF65_04432"/>
<dbReference type="GeneID" id="66346812"/>